<protein>
    <submittedName>
        <fullName evidence="1">Uncharacterized protein</fullName>
    </submittedName>
</protein>
<reference evidence="1" key="1">
    <citation type="submission" date="2023-11" db="EMBL/GenBank/DDBJ databases">
        <title>Genome assemblies of two species of porcelain crab, Petrolisthes cinctipes and Petrolisthes manimaculis (Anomura: Porcellanidae).</title>
        <authorList>
            <person name="Angst P."/>
        </authorList>
    </citation>
    <scope>NUCLEOTIDE SEQUENCE</scope>
    <source>
        <strain evidence="1">PB745_02</strain>
        <tissue evidence="1">Gill</tissue>
    </source>
</reference>
<accession>A0AAE1NJA7</accession>
<organism evidence="1 2">
    <name type="scientific">Petrolisthes manimaculis</name>
    <dbReference type="NCBI Taxonomy" id="1843537"/>
    <lineage>
        <taxon>Eukaryota</taxon>
        <taxon>Metazoa</taxon>
        <taxon>Ecdysozoa</taxon>
        <taxon>Arthropoda</taxon>
        <taxon>Crustacea</taxon>
        <taxon>Multicrustacea</taxon>
        <taxon>Malacostraca</taxon>
        <taxon>Eumalacostraca</taxon>
        <taxon>Eucarida</taxon>
        <taxon>Decapoda</taxon>
        <taxon>Pleocyemata</taxon>
        <taxon>Anomura</taxon>
        <taxon>Galatheoidea</taxon>
        <taxon>Porcellanidae</taxon>
        <taxon>Petrolisthes</taxon>
    </lineage>
</organism>
<sequence length="122" mass="13935">MVETDCGSWGNGLDTIKPLPVHLPSTFKGRQARLLLDKRRHSVLPLTVQCKRQRKTIDRLYCLPGQVRSPRWRINTAFNYDTPSLLQPSPPSLAPPPIHPFKLCRVFYAQLSENNTCRSTHS</sequence>
<gene>
    <name evidence="1" type="ORF">Pmani_036904</name>
</gene>
<evidence type="ECO:0000313" key="2">
    <source>
        <dbReference type="Proteomes" id="UP001292094"/>
    </source>
</evidence>
<proteinExistence type="predicted"/>
<dbReference type="AlphaFoldDB" id="A0AAE1NJA7"/>
<dbReference type="EMBL" id="JAWZYT010005580">
    <property type="protein sequence ID" value="KAK4290185.1"/>
    <property type="molecule type" value="Genomic_DNA"/>
</dbReference>
<comment type="caution">
    <text evidence="1">The sequence shown here is derived from an EMBL/GenBank/DDBJ whole genome shotgun (WGS) entry which is preliminary data.</text>
</comment>
<evidence type="ECO:0000313" key="1">
    <source>
        <dbReference type="EMBL" id="KAK4290185.1"/>
    </source>
</evidence>
<dbReference type="Proteomes" id="UP001292094">
    <property type="component" value="Unassembled WGS sequence"/>
</dbReference>
<name>A0AAE1NJA7_9EUCA</name>
<keyword evidence="2" id="KW-1185">Reference proteome</keyword>